<dbReference type="PROSITE" id="PS51257">
    <property type="entry name" value="PROKAR_LIPOPROTEIN"/>
    <property type="match status" value="1"/>
</dbReference>
<organism evidence="2">
    <name type="scientific">Rhizophora mucronata</name>
    <name type="common">Asiatic mangrove</name>
    <dbReference type="NCBI Taxonomy" id="61149"/>
    <lineage>
        <taxon>Eukaryota</taxon>
        <taxon>Viridiplantae</taxon>
        <taxon>Streptophyta</taxon>
        <taxon>Embryophyta</taxon>
        <taxon>Tracheophyta</taxon>
        <taxon>Spermatophyta</taxon>
        <taxon>Magnoliopsida</taxon>
        <taxon>eudicotyledons</taxon>
        <taxon>Gunneridae</taxon>
        <taxon>Pentapetalae</taxon>
        <taxon>rosids</taxon>
        <taxon>fabids</taxon>
        <taxon>Malpighiales</taxon>
        <taxon>Rhizophoraceae</taxon>
        <taxon>Rhizophora</taxon>
    </lineage>
</organism>
<keyword evidence="1" id="KW-0812">Transmembrane</keyword>
<reference evidence="2" key="1">
    <citation type="submission" date="2018-02" db="EMBL/GenBank/DDBJ databases">
        <title>Rhizophora mucronata_Transcriptome.</title>
        <authorList>
            <person name="Meera S.P."/>
            <person name="Sreeshan A."/>
            <person name="Augustine A."/>
        </authorList>
    </citation>
    <scope>NUCLEOTIDE SEQUENCE</scope>
    <source>
        <tissue evidence="2">Leaf</tissue>
    </source>
</reference>
<accession>A0A2P2IJW5</accession>
<sequence length="37" mass="4211">MVKVAFFIFIHQPVICNDFILFICLLLGCTLYTLSSS</sequence>
<keyword evidence="1" id="KW-1133">Transmembrane helix</keyword>
<protein>
    <submittedName>
        <fullName evidence="2">Uncharacterized protein</fullName>
    </submittedName>
</protein>
<feature type="transmembrane region" description="Helical" evidence="1">
    <location>
        <begin position="6"/>
        <end position="34"/>
    </location>
</feature>
<evidence type="ECO:0000256" key="1">
    <source>
        <dbReference type="SAM" id="Phobius"/>
    </source>
</evidence>
<keyword evidence="1" id="KW-0472">Membrane</keyword>
<dbReference type="EMBL" id="GGEC01001020">
    <property type="protein sequence ID" value="MBW81503.1"/>
    <property type="molecule type" value="Transcribed_RNA"/>
</dbReference>
<dbReference type="AlphaFoldDB" id="A0A2P2IJW5"/>
<proteinExistence type="predicted"/>
<evidence type="ECO:0000313" key="2">
    <source>
        <dbReference type="EMBL" id="MBW81503.1"/>
    </source>
</evidence>
<name>A0A2P2IJW5_RHIMU</name>